<dbReference type="NCBIfam" id="NF012229">
    <property type="entry name" value="bla_class_B_core"/>
    <property type="match status" value="1"/>
</dbReference>
<evidence type="ECO:0000256" key="2">
    <source>
        <dbReference type="ARBA" id="ARBA00001947"/>
    </source>
</evidence>
<evidence type="ECO:0000256" key="3">
    <source>
        <dbReference type="ARBA" id="ARBA00004418"/>
    </source>
</evidence>
<dbReference type="AlphaFoldDB" id="A0AA44Q7S9"/>
<evidence type="ECO:0000256" key="9">
    <source>
        <dbReference type="ARBA" id="ARBA00022764"/>
    </source>
</evidence>
<evidence type="ECO:0000256" key="12">
    <source>
        <dbReference type="ARBA" id="ARBA00023251"/>
    </source>
</evidence>
<accession>A0AA44Q7S9</accession>
<dbReference type="NCBIfam" id="NF033088">
    <property type="entry name" value="bla_subclass_B1"/>
    <property type="match status" value="1"/>
</dbReference>
<keyword evidence="8 14" id="KW-0732">Signal</keyword>
<evidence type="ECO:0000256" key="1">
    <source>
        <dbReference type="ARBA" id="ARBA00001526"/>
    </source>
</evidence>
<evidence type="ECO:0000313" key="17">
    <source>
        <dbReference type="Proteomes" id="UP000226357"/>
    </source>
</evidence>
<organism evidence="16 17">
    <name type="scientific">Bacillus cereus</name>
    <dbReference type="NCBI Taxonomy" id="1396"/>
    <lineage>
        <taxon>Bacteria</taxon>
        <taxon>Bacillati</taxon>
        <taxon>Bacillota</taxon>
        <taxon>Bacilli</taxon>
        <taxon>Bacillales</taxon>
        <taxon>Bacillaceae</taxon>
        <taxon>Bacillus</taxon>
        <taxon>Bacillus cereus group</taxon>
    </lineage>
</organism>
<comment type="similarity">
    <text evidence="4 13">Belongs to the metallo-beta-lactamase superfamily. Class-B beta-lactamase family.</text>
</comment>
<dbReference type="Pfam" id="PF00753">
    <property type="entry name" value="Lactamase_B"/>
    <property type="match status" value="1"/>
</dbReference>
<proteinExistence type="inferred from homology"/>
<comment type="subcellular location">
    <subcellularLocation>
        <location evidence="3">Periplasm</location>
    </subcellularLocation>
</comment>
<dbReference type="GO" id="GO:0017001">
    <property type="term" value="P:antibiotic catabolic process"/>
    <property type="evidence" value="ECO:0007669"/>
    <property type="project" value="InterPro"/>
</dbReference>
<keyword evidence="11 13" id="KW-0862">Zinc</keyword>
<sequence length="264" mass="29375">MIVKKKMILKVGLCASILGFSQFASSILPVQAAEKVEQIKNKDQEKDVSISQLHPKVWMHTSIGVVNGTRIPANGLILETSKGLVLIDTPWNDALTDQLLQILKKQFPTKEVTEAIVTHAHDDRIGGIKTLIKKGVKVHSTALTADLAEKQGFDKPLGDLKKRDNMRFGDINVETFYPGKGHTQDNITVWLPKYKILFGGCLIKSLDTQEIVQTPGSYVSNWSKAIKKVEKKYNDINMIVPGHGDPGDNRLFTHTLNLLKNNEN</sequence>
<evidence type="ECO:0000256" key="5">
    <source>
        <dbReference type="ARBA" id="ARBA00011245"/>
    </source>
</evidence>
<dbReference type="InterPro" id="IPR050855">
    <property type="entry name" value="NDM-1-like"/>
</dbReference>
<dbReference type="Gene3D" id="3.60.15.10">
    <property type="entry name" value="Ribonuclease Z/Hydroxyacylglutathione hydrolase-like"/>
    <property type="match status" value="1"/>
</dbReference>
<evidence type="ECO:0000256" key="10">
    <source>
        <dbReference type="ARBA" id="ARBA00022801"/>
    </source>
</evidence>
<name>A0AA44Q7S9_BACCE</name>
<keyword evidence="10 13" id="KW-0378">Hydrolase</keyword>
<comment type="caution">
    <text evidence="16">The sequence shown here is derived from an EMBL/GenBank/DDBJ whole genome shotgun (WGS) entry which is preliminary data.</text>
</comment>
<comment type="cofactor">
    <cofactor evidence="2 13">
        <name>Zn(2+)</name>
        <dbReference type="ChEBI" id="CHEBI:29105"/>
    </cofactor>
</comment>
<dbReference type="SMART" id="SM00849">
    <property type="entry name" value="Lactamase_B"/>
    <property type="match status" value="1"/>
</dbReference>
<gene>
    <name evidence="16" type="ORF">COK38_21070</name>
</gene>
<evidence type="ECO:0000256" key="8">
    <source>
        <dbReference type="ARBA" id="ARBA00022729"/>
    </source>
</evidence>
<evidence type="ECO:0000256" key="14">
    <source>
        <dbReference type="SAM" id="SignalP"/>
    </source>
</evidence>
<keyword evidence="9" id="KW-0574">Periplasm</keyword>
<dbReference type="EC" id="3.5.2.6" evidence="6 13"/>
<dbReference type="PROSITE" id="PS00744">
    <property type="entry name" value="BETA_LACTAMASE_B_2"/>
    <property type="match status" value="1"/>
</dbReference>
<feature type="chain" id="PRO_5041430758" description="Beta-lactamase" evidence="14">
    <location>
        <begin position="33"/>
        <end position="264"/>
    </location>
</feature>
<dbReference type="InterPro" id="IPR001018">
    <property type="entry name" value="Beta-lactamase_class-B_CS"/>
</dbReference>
<dbReference type="PROSITE" id="PS00743">
    <property type="entry name" value="BETA_LACTAMASE_B_1"/>
    <property type="match status" value="1"/>
</dbReference>
<dbReference type="Proteomes" id="UP000226357">
    <property type="component" value="Unassembled WGS sequence"/>
</dbReference>
<dbReference type="InterPro" id="IPR036866">
    <property type="entry name" value="RibonucZ/Hydroxyglut_hydro"/>
</dbReference>
<evidence type="ECO:0000256" key="6">
    <source>
        <dbReference type="ARBA" id="ARBA00012865"/>
    </source>
</evidence>
<keyword evidence="12 13" id="KW-0046">Antibiotic resistance</keyword>
<evidence type="ECO:0000256" key="13">
    <source>
        <dbReference type="RuleBase" id="RU361140"/>
    </source>
</evidence>
<evidence type="ECO:0000256" key="4">
    <source>
        <dbReference type="ARBA" id="ARBA00005250"/>
    </source>
</evidence>
<comment type="subunit">
    <text evidence="5">Monomer.</text>
</comment>
<dbReference type="InterPro" id="IPR001279">
    <property type="entry name" value="Metallo-B-lactamas"/>
</dbReference>
<dbReference type="InterPro" id="IPR058199">
    <property type="entry name" value="BlaB//VIM/IMP-1"/>
</dbReference>
<reference evidence="16 17" key="1">
    <citation type="submission" date="2017-09" db="EMBL/GenBank/DDBJ databases">
        <title>Large-scale bioinformatics analysis of Bacillus genomes uncovers conserved roles of natural products in bacterial physiology.</title>
        <authorList>
            <consortium name="Agbiome Team Llc"/>
            <person name="Bleich R.M."/>
            <person name="Grubbs K.J."/>
            <person name="Santa Maria K.C."/>
            <person name="Allen S.E."/>
            <person name="Farag S."/>
            <person name="Shank E.A."/>
            <person name="Bowers A."/>
        </authorList>
    </citation>
    <scope>NUCLEOTIDE SEQUENCE [LARGE SCALE GENOMIC DNA]</scope>
    <source>
        <strain evidence="16 17">AFS067272</strain>
    </source>
</reference>
<comment type="catalytic activity">
    <reaction evidence="1 13">
        <text>a beta-lactam + H2O = a substituted beta-amino acid</text>
        <dbReference type="Rhea" id="RHEA:20401"/>
        <dbReference type="ChEBI" id="CHEBI:15377"/>
        <dbReference type="ChEBI" id="CHEBI:35627"/>
        <dbReference type="ChEBI" id="CHEBI:140347"/>
        <dbReference type="EC" id="3.5.2.6"/>
    </reaction>
</comment>
<dbReference type="EMBL" id="NVBO01000254">
    <property type="protein sequence ID" value="PFR96238.1"/>
    <property type="molecule type" value="Genomic_DNA"/>
</dbReference>
<feature type="signal peptide" evidence="14">
    <location>
        <begin position="1"/>
        <end position="32"/>
    </location>
</feature>
<dbReference type="GO" id="GO:0008270">
    <property type="term" value="F:zinc ion binding"/>
    <property type="evidence" value="ECO:0007669"/>
    <property type="project" value="InterPro"/>
</dbReference>
<dbReference type="RefSeq" id="WP_098360058.1">
    <property type="nucleotide sequence ID" value="NZ_NTUG01000037.1"/>
</dbReference>
<dbReference type="GO" id="GO:0008800">
    <property type="term" value="F:beta-lactamase activity"/>
    <property type="evidence" value="ECO:0007669"/>
    <property type="project" value="UniProtKB-UniRule"/>
</dbReference>
<protein>
    <recommendedName>
        <fullName evidence="6 13">Beta-lactamase</fullName>
        <ecNumber evidence="6 13">3.5.2.6</ecNumber>
    </recommendedName>
</protein>
<dbReference type="GO" id="GO:0042597">
    <property type="term" value="C:periplasmic space"/>
    <property type="evidence" value="ECO:0007669"/>
    <property type="project" value="UniProtKB-SubCell"/>
</dbReference>
<keyword evidence="7 13" id="KW-0479">Metal-binding</keyword>
<dbReference type="SUPFAM" id="SSF56281">
    <property type="entry name" value="Metallo-hydrolase/oxidoreductase"/>
    <property type="match status" value="1"/>
</dbReference>
<evidence type="ECO:0000256" key="11">
    <source>
        <dbReference type="ARBA" id="ARBA00022833"/>
    </source>
</evidence>
<evidence type="ECO:0000256" key="7">
    <source>
        <dbReference type="ARBA" id="ARBA00022723"/>
    </source>
</evidence>
<dbReference type="PANTHER" id="PTHR42951">
    <property type="entry name" value="METALLO-BETA-LACTAMASE DOMAIN-CONTAINING"/>
    <property type="match status" value="1"/>
</dbReference>
<dbReference type="PANTHER" id="PTHR42951:SF4">
    <property type="entry name" value="ACYL-COENZYME A THIOESTERASE MBLAC2"/>
    <property type="match status" value="1"/>
</dbReference>
<evidence type="ECO:0000259" key="15">
    <source>
        <dbReference type="SMART" id="SM00849"/>
    </source>
</evidence>
<dbReference type="GO" id="GO:0046677">
    <property type="term" value="P:response to antibiotic"/>
    <property type="evidence" value="ECO:0007669"/>
    <property type="project" value="UniProtKB-UniRule"/>
</dbReference>
<evidence type="ECO:0000313" key="16">
    <source>
        <dbReference type="EMBL" id="PFR96238.1"/>
    </source>
</evidence>
<feature type="domain" description="Metallo-beta-lactamase" evidence="15">
    <location>
        <begin position="72"/>
        <end position="243"/>
    </location>
</feature>